<dbReference type="Pfam" id="PF14310">
    <property type="entry name" value="Fn3-like"/>
    <property type="match status" value="1"/>
</dbReference>
<sequence>MRARQPLTAIVISLIALLLLQPLHAQEKLPYKNPKLSSSERARDLISRMTLEEKVGQLLCPMGWEMYERKGNDVTYSAKYKALIDSQHVGMFWAVFRADPWTKKTLANGLTPELAAKAANALQQYAMEKTRLGIPVFIAEEAPHGHMAIGTTVFPVGIGLASTWNTSLQEQVFQAIAKEVRLQGAHIGYGPVLDLSREPRWSRVEETYGEDPVLSGAMGAASARGAGGGNLKNPFSTITTIKHFIAYGIPEGGHNGNSSIVGPRELQESFLPPFKATVDAGALSIMTAYNSIDGIPCTGNGYLLNDVLRGAWKFNGFVVSDLFSIDGLMGSHRVARSIREAGTMALKAGVDADLGARPFSELPLAVKEGTIKVGVIDTAVFRILRLKFEMGLFEHPYVDPAQAKTGVRTAAHITLARTAARESVVLLENKQGTLPLSKNIKRIAVIGPNADTYYNQLGDYTAPQDRSNISTVLDGARAKLPHAEVLYVKGTAIRDTTQTAIPDAVEAARNSDVAIVVVGGSSARDFKTEYIETGAATASGESVSDMESGEGFDRSTLDLMGNQLELLKAVKATGKPLIVVYIQGRPLNMNWAAENADALLTAWYPGQEGGNAIADVIFGDYNPAGRLPISVPRSVGQLPVYYNKKIPRGHDYVEGPATPLYAFGYGKSFSSFVYSDLKIEPADKGFTISFAVKNTSTINGEEVVQLYLRHNVASTVQPIKQLKQFRRLQVKAGETVQVNLRLSDYDLSVINPEMKRMVEAGTIDIMIGASSEDIRLKEAITIRDTASLPLYR</sequence>
<gene>
    <name evidence="4" type="ORF">FPE01S_02_02410</name>
</gene>
<comment type="similarity">
    <text evidence="1">Belongs to the glycosyl hydrolase 3 family.</text>
</comment>
<dbReference type="STRING" id="1220578.FPE01S_02_02410"/>
<dbReference type="SMART" id="SM01217">
    <property type="entry name" value="Fn3_like"/>
    <property type="match status" value="1"/>
</dbReference>
<dbReference type="InterPro" id="IPR051915">
    <property type="entry name" value="Cellulose_Degrad_GH3"/>
</dbReference>
<dbReference type="OrthoDB" id="721009at2"/>
<dbReference type="InterPro" id="IPR001764">
    <property type="entry name" value="Glyco_hydro_3_N"/>
</dbReference>
<dbReference type="RefSeq" id="WP_046369067.1">
    <property type="nucleotide sequence ID" value="NZ_BBWV01000002.1"/>
</dbReference>
<name>A0A0E9MZG4_9BACT</name>
<dbReference type="PANTHER" id="PTHR30620">
    <property type="entry name" value="PERIPLASMIC BETA-GLUCOSIDASE-RELATED"/>
    <property type="match status" value="1"/>
</dbReference>
<dbReference type="InterPro" id="IPR013783">
    <property type="entry name" value="Ig-like_fold"/>
</dbReference>
<accession>A0A0E9MZG4</accession>
<dbReference type="AlphaFoldDB" id="A0A0E9MZG4"/>
<keyword evidence="5" id="KW-1185">Reference proteome</keyword>
<protein>
    <submittedName>
        <fullName evidence="4">Putative beta-glucosidase</fullName>
    </submittedName>
</protein>
<dbReference type="SUPFAM" id="SSF51445">
    <property type="entry name" value="(Trans)glycosidases"/>
    <property type="match status" value="1"/>
</dbReference>
<evidence type="ECO:0000256" key="2">
    <source>
        <dbReference type="ARBA" id="ARBA00022801"/>
    </source>
</evidence>
<dbReference type="InterPro" id="IPR026891">
    <property type="entry name" value="Fn3-like"/>
</dbReference>
<evidence type="ECO:0000256" key="1">
    <source>
        <dbReference type="ARBA" id="ARBA00005336"/>
    </source>
</evidence>
<dbReference type="PRINTS" id="PR00133">
    <property type="entry name" value="GLHYDRLASE3"/>
</dbReference>
<comment type="caution">
    <text evidence="4">The sequence shown here is derived from an EMBL/GenBank/DDBJ whole genome shotgun (WGS) entry which is preliminary data.</text>
</comment>
<feature type="domain" description="Fibronectin type III-like" evidence="3">
    <location>
        <begin position="702"/>
        <end position="771"/>
    </location>
</feature>
<evidence type="ECO:0000313" key="4">
    <source>
        <dbReference type="EMBL" id="GAO43137.1"/>
    </source>
</evidence>
<dbReference type="InterPro" id="IPR017853">
    <property type="entry name" value="GH"/>
</dbReference>
<keyword evidence="2" id="KW-0378">Hydrolase</keyword>
<dbReference type="GO" id="GO:0008422">
    <property type="term" value="F:beta-glucosidase activity"/>
    <property type="evidence" value="ECO:0007669"/>
    <property type="project" value="UniProtKB-ARBA"/>
</dbReference>
<dbReference type="Gene3D" id="3.40.50.1700">
    <property type="entry name" value="Glycoside hydrolase family 3 C-terminal domain"/>
    <property type="match status" value="1"/>
</dbReference>
<proteinExistence type="inferred from homology"/>
<dbReference type="Proteomes" id="UP000033121">
    <property type="component" value="Unassembled WGS sequence"/>
</dbReference>
<dbReference type="InterPro" id="IPR002772">
    <property type="entry name" value="Glyco_hydro_3_C"/>
</dbReference>
<reference evidence="4 5" key="1">
    <citation type="submission" date="2015-04" db="EMBL/GenBank/DDBJ databases">
        <title>Whole genome shotgun sequence of Flavihumibacter petaseus NBRC 106054.</title>
        <authorList>
            <person name="Miyazawa S."/>
            <person name="Hosoyama A."/>
            <person name="Hashimoto M."/>
            <person name="Noguchi M."/>
            <person name="Tsuchikane K."/>
            <person name="Ohji S."/>
            <person name="Yamazoe A."/>
            <person name="Ichikawa N."/>
            <person name="Kimura A."/>
            <person name="Fujita N."/>
        </authorList>
    </citation>
    <scope>NUCLEOTIDE SEQUENCE [LARGE SCALE GENOMIC DNA]</scope>
    <source>
        <strain evidence="4 5">NBRC 106054</strain>
    </source>
</reference>
<dbReference type="SUPFAM" id="SSF52279">
    <property type="entry name" value="Beta-D-glucan exohydrolase, C-terminal domain"/>
    <property type="match status" value="1"/>
</dbReference>
<evidence type="ECO:0000313" key="5">
    <source>
        <dbReference type="Proteomes" id="UP000033121"/>
    </source>
</evidence>
<dbReference type="Gene3D" id="3.20.20.300">
    <property type="entry name" value="Glycoside hydrolase, family 3, N-terminal domain"/>
    <property type="match status" value="1"/>
</dbReference>
<evidence type="ECO:0000259" key="3">
    <source>
        <dbReference type="SMART" id="SM01217"/>
    </source>
</evidence>
<dbReference type="FunFam" id="3.40.50.1700:FF:000016">
    <property type="entry name" value="Periplasmic beta-glucosidase, xylosidase/arabinosidase"/>
    <property type="match status" value="1"/>
</dbReference>
<dbReference type="InterPro" id="IPR036881">
    <property type="entry name" value="Glyco_hydro_3_C_sf"/>
</dbReference>
<dbReference type="GO" id="GO:0009251">
    <property type="term" value="P:glucan catabolic process"/>
    <property type="evidence" value="ECO:0007669"/>
    <property type="project" value="TreeGrafter"/>
</dbReference>
<dbReference type="InterPro" id="IPR036962">
    <property type="entry name" value="Glyco_hydro_3_N_sf"/>
</dbReference>
<organism evidence="4 5">
    <name type="scientific">Flavihumibacter petaseus NBRC 106054</name>
    <dbReference type="NCBI Taxonomy" id="1220578"/>
    <lineage>
        <taxon>Bacteria</taxon>
        <taxon>Pseudomonadati</taxon>
        <taxon>Bacteroidota</taxon>
        <taxon>Chitinophagia</taxon>
        <taxon>Chitinophagales</taxon>
        <taxon>Chitinophagaceae</taxon>
        <taxon>Flavihumibacter</taxon>
    </lineage>
</organism>
<dbReference type="EMBL" id="BBWV01000002">
    <property type="protein sequence ID" value="GAO43137.1"/>
    <property type="molecule type" value="Genomic_DNA"/>
</dbReference>
<dbReference type="Pfam" id="PF01915">
    <property type="entry name" value="Glyco_hydro_3_C"/>
    <property type="match status" value="1"/>
</dbReference>
<dbReference type="FunFam" id="2.60.40.10:FF:000495">
    <property type="entry name" value="Periplasmic beta-glucosidase"/>
    <property type="match status" value="1"/>
</dbReference>
<dbReference type="Gene3D" id="2.60.40.10">
    <property type="entry name" value="Immunoglobulins"/>
    <property type="match status" value="1"/>
</dbReference>
<dbReference type="Pfam" id="PF00933">
    <property type="entry name" value="Glyco_hydro_3"/>
    <property type="match status" value="1"/>
</dbReference>
<dbReference type="PANTHER" id="PTHR30620:SF123">
    <property type="entry name" value="BETA-XYLOSIDASE"/>
    <property type="match status" value="1"/>
</dbReference>